<dbReference type="NCBIfam" id="NF002528">
    <property type="entry name" value="PRK01966.1-4"/>
    <property type="match status" value="1"/>
</dbReference>
<dbReference type="Pfam" id="PF01820">
    <property type="entry name" value="Dala_Dala_lig_N"/>
    <property type="match status" value="1"/>
</dbReference>
<keyword evidence="5" id="KW-0479">Metal-binding</keyword>
<dbReference type="GO" id="GO:0016874">
    <property type="term" value="F:ligase activity"/>
    <property type="evidence" value="ECO:0007669"/>
    <property type="project" value="UniProtKB-KW"/>
</dbReference>
<dbReference type="Gene3D" id="3.30.470.20">
    <property type="entry name" value="ATP-grasp fold, B domain"/>
    <property type="match status" value="1"/>
</dbReference>
<comment type="subcellular location">
    <subcellularLocation>
        <location evidence="14">Cytoplasm</location>
    </subcellularLocation>
</comment>
<evidence type="ECO:0000256" key="7">
    <source>
        <dbReference type="ARBA" id="ARBA00022840"/>
    </source>
</evidence>
<proteinExistence type="inferred from homology"/>
<dbReference type="InterPro" id="IPR005905">
    <property type="entry name" value="D_ala_D_ala"/>
</dbReference>
<dbReference type="Gene3D" id="3.30.1490.20">
    <property type="entry name" value="ATP-grasp fold, A domain"/>
    <property type="match status" value="1"/>
</dbReference>
<keyword evidence="9 14" id="KW-0133">Cell shape</keyword>
<reference evidence="17" key="1">
    <citation type="submission" date="2023-06" db="EMBL/GenBank/DDBJ databases">
        <title>Genomic of Parafulvivirga corallium.</title>
        <authorList>
            <person name="Wang G."/>
        </authorList>
    </citation>
    <scope>NUCLEOTIDE SEQUENCE</scope>
    <source>
        <strain evidence="17">BMA10</strain>
    </source>
</reference>
<dbReference type="SUPFAM" id="SSF52440">
    <property type="entry name" value="PreATP-grasp domain"/>
    <property type="match status" value="1"/>
</dbReference>
<dbReference type="PROSITE" id="PS00843">
    <property type="entry name" value="DALA_DALA_LIGASE_1"/>
    <property type="match status" value="1"/>
</dbReference>
<evidence type="ECO:0000256" key="15">
    <source>
        <dbReference type="PROSITE-ProRule" id="PRU00409"/>
    </source>
</evidence>
<protein>
    <recommendedName>
        <fullName evidence="14">D-alanine--D-alanine ligase</fullName>
        <ecNumber evidence="14">6.3.2.4</ecNumber>
    </recommendedName>
    <alternativeName>
        <fullName evidence="14">D-Ala-D-Ala ligase</fullName>
    </alternativeName>
    <alternativeName>
        <fullName evidence="14">D-alanylalanine synthetase</fullName>
    </alternativeName>
</protein>
<dbReference type="InterPro" id="IPR011095">
    <property type="entry name" value="Dala_Dala_lig_C"/>
</dbReference>
<accession>A0ABT8KSR2</accession>
<evidence type="ECO:0000256" key="13">
    <source>
        <dbReference type="ARBA" id="ARBA00047614"/>
    </source>
</evidence>
<dbReference type="PANTHER" id="PTHR23132:SF25">
    <property type="entry name" value="D-ALANINE--D-ALANINE LIGASE A"/>
    <property type="match status" value="1"/>
</dbReference>
<dbReference type="Pfam" id="PF07478">
    <property type="entry name" value="Dala_Dala_lig_C"/>
    <property type="match status" value="1"/>
</dbReference>
<comment type="cofactor">
    <cofactor evidence="1">
        <name>Mn(2+)</name>
        <dbReference type="ChEBI" id="CHEBI:29035"/>
    </cofactor>
</comment>
<comment type="function">
    <text evidence="14">Cell wall formation.</text>
</comment>
<evidence type="ECO:0000256" key="11">
    <source>
        <dbReference type="ARBA" id="ARBA00023211"/>
    </source>
</evidence>
<evidence type="ECO:0000256" key="2">
    <source>
        <dbReference type="ARBA" id="ARBA00001946"/>
    </source>
</evidence>
<evidence type="ECO:0000256" key="10">
    <source>
        <dbReference type="ARBA" id="ARBA00022984"/>
    </source>
</evidence>
<dbReference type="InterPro" id="IPR011127">
    <property type="entry name" value="Dala_Dala_lig_N"/>
</dbReference>
<dbReference type="PROSITE" id="PS50975">
    <property type="entry name" value="ATP_GRASP"/>
    <property type="match status" value="1"/>
</dbReference>
<keyword evidence="11" id="KW-0464">Manganese</keyword>
<dbReference type="InterPro" id="IPR000291">
    <property type="entry name" value="D-Ala_lig_Van_CS"/>
</dbReference>
<dbReference type="PANTHER" id="PTHR23132">
    <property type="entry name" value="D-ALANINE--D-ALANINE LIGASE"/>
    <property type="match status" value="1"/>
</dbReference>
<name>A0ABT8KSR2_9BACT</name>
<evidence type="ECO:0000256" key="12">
    <source>
        <dbReference type="ARBA" id="ARBA00023316"/>
    </source>
</evidence>
<evidence type="ECO:0000256" key="3">
    <source>
        <dbReference type="ARBA" id="ARBA00010871"/>
    </source>
</evidence>
<dbReference type="EC" id="6.3.2.4" evidence="14"/>
<dbReference type="PROSITE" id="PS00844">
    <property type="entry name" value="DALA_DALA_LIGASE_2"/>
    <property type="match status" value="1"/>
</dbReference>
<dbReference type="SUPFAM" id="SSF56059">
    <property type="entry name" value="Glutathione synthetase ATP-binding domain-like"/>
    <property type="match status" value="1"/>
</dbReference>
<dbReference type="RefSeq" id="WP_346753819.1">
    <property type="nucleotide sequence ID" value="NZ_JAUJEA010000008.1"/>
</dbReference>
<evidence type="ECO:0000256" key="14">
    <source>
        <dbReference type="HAMAP-Rule" id="MF_00047"/>
    </source>
</evidence>
<comment type="caution">
    <text evidence="17">The sequence shown here is derived from an EMBL/GenBank/DDBJ whole genome shotgun (WGS) entry which is preliminary data.</text>
</comment>
<keyword evidence="10 14" id="KW-0573">Peptidoglycan synthesis</keyword>
<keyword evidence="6 15" id="KW-0547">Nucleotide-binding</keyword>
<evidence type="ECO:0000313" key="18">
    <source>
        <dbReference type="Proteomes" id="UP001172082"/>
    </source>
</evidence>
<keyword evidence="7 15" id="KW-0067">ATP-binding</keyword>
<feature type="domain" description="ATP-grasp" evidence="16">
    <location>
        <begin position="134"/>
        <end position="339"/>
    </location>
</feature>
<keyword evidence="14" id="KW-0963">Cytoplasm</keyword>
<comment type="cofactor">
    <cofactor evidence="2">
        <name>Mg(2+)</name>
        <dbReference type="ChEBI" id="CHEBI:18420"/>
    </cofactor>
</comment>
<evidence type="ECO:0000313" key="17">
    <source>
        <dbReference type="EMBL" id="MDN5203796.1"/>
    </source>
</evidence>
<sequence>MTKKLTVGILFGGKSVEHEISIRSAINVVQNMDKDRFEPVLIGIDKKGGWFQNTEVSEHIDTGDALVWYPTSEGHYLKNIETDKELKPDVVFPVLHGTDGEDGSIQGLFQVANLPVVGSGVLGSSVSMDKLFSKRLLKEAGVPTGNFIAFHRYQKDQVNFDDIETQLGLPFIIKPARLGSSVGVSKVNNETEFLSALDETFQYDQVILIEEFIEGRELECAVIGNEEPIASRPGEIVLQKDYDFYTYEAKYLDKDAVSIIVPAEVEDRIVRKIQEFSINAYQSLGCEDFARVDLFLKEDGTVLINEVNTIPGFTNASMFPMLWQDAGITYKDLISRLIDMALLRFNHYSQLKTDFQVGASE</sequence>
<evidence type="ECO:0000256" key="4">
    <source>
        <dbReference type="ARBA" id="ARBA00022598"/>
    </source>
</evidence>
<evidence type="ECO:0000256" key="9">
    <source>
        <dbReference type="ARBA" id="ARBA00022960"/>
    </source>
</evidence>
<dbReference type="HAMAP" id="MF_00047">
    <property type="entry name" value="Dala_Dala_lig"/>
    <property type="match status" value="1"/>
</dbReference>
<comment type="pathway">
    <text evidence="14">Cell wall biogenesis; peptidoglycan biosynthesis.</text>
</comment>
<keyword evidence="12 14" id="KW-0961">Cell wall biogenesis/degradation</keyword>
<keyword evidence="4 14" id="KW-0436">Ligase</keyword>
<gene>
    <name evidence="14" type="primary">ddl</name>
    <name evidence="17" type="ORF">QQ008_20565</name>
</gene>
<evidence type="ECO:0000256" key="5">
    <source>
        <dbReference type="ARBA" id="ARBA00022723"/>
    </source>
</evidence>
<dbReference type="InterPro" id="IPR011761">
    <property type="entry name" value="ATP-grasp"/>
</dbReference>
<evidence type="ECO:0000259" key="16">
    <source>
        <dbReference type="PROSITE" id="PS50975"/>
    </source>
</evidence>
<dbReference type="InterPro" id="IPR013815">
    <property type="entry name" value="ATP_grasp_subdomain_1"/>
</dbReference>
<dbReference type="Gene3D" id="3.40.50.20">
    <property type="match status" value="1"/>
</dbReference>
<comment type="catalytic activity">
    <reaction evidence="13 14">
        <text>2 D-alanine + ATP = D-alanyl-D-alanine + ADP + phosphate + H(+)</text>
        <dbReference type="Rhea" id="RHEA:11224"/>
        <dbReference type="ChEBI" id="CHEBI:15378"/>
        <dbReference type="ChEBI" id="CHEBI:30616"/>
        <dbReference type="ChEBI" id="CHEBI:43474"/>
        <dbReference type="ChEBI" id="CHEBI:57416"/>
        <dbReference type="ChEBI" id="CHEBI:57822"/>
        <dbReference type="ChEBI" id="CHEBI:456216"/>
        <dbReference type="EC" id="6.3.2.4"/>
    </reaction>
</comment>
<dbReference type="PIRSF" id="PIRSF039102">
    <property type="entry name" value="Ddl/VanB"/>
    <property type="match status" value="1"/>
</dbReference>
<keyword evidence="18" id="KW-1185">Reference proteome</keyword>
<keyword evidence="8" id="KW-0460">Magnesium</keyword>
<evidence type="ECO:0000256" key="1">
    <source>
        <dbReference type="ARBA" id="ARBA00001936"/>
    </source>
</evidence>
<dbReference type="InterPro" id="IPR016185">
    <property type="entry name" value="PreATP-grasp_dom_sf"/>
</dbReference>
<dbReference type="EMBL" id="JAUJEA010000008">
    <property type="protein sequence ID" value="MDN5203796.1"/>
    <property type="molecule type" value="Genomic_DNA"/>
</dbReference>
<dbReference type="Proteomes" id="UP001172082">
    <property type="component" value="Unassembled WGS sequence"/>
</dbReference>
<dbReference type="NCBIfam" id="NF002378">
    <property type="entry name" value="PRK01372.1"/>
    <property type="match status" value="1"/>
</dbReference>
<dbReference type="NCBIfam" id="TIGR01205">
    <property type="entry name" value="D_ala_D_alaTIGR"/>
    <property type="match status" value="1"/>
</dbReference>
<organism evidence="17 18">
    <name type="scientific">Splendidivirga corallicola</name>
    <dbReference type="NCBI Taxonomy" id="3051826"/>
    <lineage>
        <taxon>Bacteria</taxon>
        <taxon>Pseudomonadati</taxon>
        <taxon>Bacteroidota</taxon>
        <taxon>Cytophagia</taxon>
        <taxon>Cytophagales</taxon>
        <taxon>Splendidivirgaceae</taxon>
        <taxon>Splendidivirga</taxon>
    </lineage>
</organism>
<evidence type="ECO:0000256" key="8">
    <source>
        <dbReference type="ARBA" id="ARBA00022842"/>
    </source>
</evidence>
<comment type="similarity">
    <text evidence="3 14">Belongs to the D-alanine--D-alanine ligase family.</text>
</comment>
<evidence type="ECO:0000256" key="6">
    <source>
        <dbReference type="ARBA" id="ARBA00022741"/>
    </source>
</evidence>